<keyword evidence="6" id="KW-1185">Reference proteome</keyword>
<dbReference type="SUPFAM" id="SSF46785">
    <property type="entry name" value="Winged helix' DNA-binding domain"/>
    <property type="match status" value="1"/>
</dbReference>
<dbReference type="OrthoDB" id="9813719at2"/>
<feature type="binding site" evidence="3">
    <location>
        <begin position="226"/>
        <end position="227"/>
    </location>
    <ligand>
        <name>ATP</name>
        <dbReference type="ChEBI" id="CHEBI:30616"/>
    </ligand>
</feature>
<feature type="binding site" evidence="1">
    <location>
        <position position="58"/>
    </location>
    <ligand>
        <name>ATP</name>
        <dbReference type="ChEBI" id="CHEBI:30616"/>
    </ligand>
</feature>
<sequence>MNKLPFNIDLNEIEILKELNTANHHIGELKGVLRILPNSGIVLSLINLSESKDSSAIENIITTYDEIFKEIVSKTPIGGKPKEVINYKHAIDHGLLIMRQKGYISTNILVDIQNVIEPNKGGIRKLPGTVIINDKTNEVVHTPPQNETEIRELMHNLELFINQNNDYDPLIQMALIHFQFESIHPFYDGNGRTGRILNILYLVLKEKLSEPILYLSKYIIENKSQYYDLLKKCNDDILNIKDFVVYILKGISETSKHTINLILRINQSIELTNEMLKKRLPDIYRYEIVEHLFSYMYTKNEFFRENLNISRATATKYLKLLEKEGFIVSEQLGKEVIYKNVQLLNLVKE</sequence>
<dbReference type="InterPro" id="IPR026287">
    <property type="entry name" value="SoFic-like"/>
</dbReference>
<feature type="binding site" evidence="1">
    <location>
        <position position="226"/>
    </location>
    <ligand>
        <name>ATP</name>
        <dbReference type="ChEBI" id="CHEBI:30616"/>
    </ligand>
</feature>
<evidence type="ECO:0000256" key="1">
    <source>
        <dbReference type="PIRSR" id="PIRSR038925-1"/>
    </source>
</evidence>
<feature type="active site" evidence="2">
    <location>
        <position position="184"/>
    </location>
</feature>
<dbReference type="PIRSF" id="PIRSF038925">
    <property type="entry name" value="AMP-prot_trans"/>
    <property type="match status" value="1"/>
</dbReference>
<dbReference type="Pfam" id="PF21248">
    <property type="entry name" value="SoFic-like_C"/>
    <property type="match status" value="1"/>
</dbReference>
<feature type="binding site" evidence="1">
    <location>
        <position position="184"/>
    </location>
    <ligand>
        <name>ATP</name>
        <dbReference type="ChEBI" id="CHEBI:30616"/>
    </ligand>
</feature>
<organism evidence="5 6">
    <name type="scientific">Acholeplasma brassicae</name>
    <dbReference type="NCBI Taxonomy" id="61635"/>
    <lineage>
        <taxon>Bacteria</taxon>
        <taxon>Bacillati</taxon>
        <taxon>Mycoplasmatota</taxon>
        <taxon>Mollicutes</taxon>
        <taxon>Acholeplasmatales</taxon>
        <taxon>Acholeplasmataceae</taxon>
        <taxon>Acholeplasma</taxon>
    </lineage>
</organism>
<protein>
    <submittedName>
        <fullName evidence="5">Filamentation induced by cAMP protein Fic</fullName>
    </submittedName>
</protein>
<accession>U4KMW9</accession>
<dbReference type="Proteomes" id="UP000032737">
    <property type="component" value="Chromosome"/>
</dbReference>
<evidence type="ECO:0000313" key="5">
    <source>
        <dbReference type="EMBL" id="CCV65516.1"/>
    </source>
</evidence>
<feature type="binding site" evidence="1">
    <location>
        <begin position="189"/>
        <end position="195"/>
    </location>
    <ligand>
        <name>ATP</name>
        <dbReference type="ChEBI" id="CHEBI:30616"/>
    </ligand>
</feature>
<evidence type="ECO:0000259" key="4">
    <source>
        <dbReference type="PROSITE" id="PS51459"/>
    </source>
</evidence>
<dbReference type="InterPro" id="IPR036597">
    <property type="entry name" value="Fido-like_dom_sf"/>
</dbReference>
<dbReference type="PANTHER" id="PTHR13504">
    <property type="entry name" value="FIDO DOMAIN-CONTAINING PROTEIN DDB_G0283145"/>
    <property type="match status" value="1"/>
</dbReference>
<dbReference type="PANTHER" id="PTHR13504:SF35">
    <property type="entry name" value="PROTEIN ADENYLYLTRANSFERASE SOFIC"/>
    <property type="match status" value="1"/>
</dbReference>
<proteinExistence type="predicted"/>
<dbReference type="InterPro" id="IPR036388">
    <property type="entry name" value="WH-like_DNA-bd_sf"/>
</dbReference>
<dbReference type="InterPro" id="IPR048770">
    <property type="entry name" value="SoFic-like_C"/>
</dbReference>
<keyword evidence="1" id="KW-0547">Nucleotide-binding</keyword>
<dbReference type="STRING" id="61635.BN85304950"/>
<evidence type="ECO:0000313" key="6">
    <source>
        <dbReference type="Proteomes" id="UP000032737"/>
    </source>
</evidence>
<dbReference type="HOGENOM" id="CLU_047250_1_1_14"/>
<reference evidence="5 6" key="1">
    <citation type="journal article" date="2013" name="J. Mol. Microbiol. Biotechnol.">
        <title>Analysis of the Complete Genomes of Acholeplasma brassicae , A. palmae and A. laidlawii and Their Comparison to the Obligate Parasites from ' Candidatus Phytoplasma'.</title>
        <authorList>
            <person name="Kube M."/>
            <person name="Siewert C."/>
            <person name="Migdoll A.M."/>
            <person name="Duduk B."/>
            <person name="Holz S."/>
            <person name="Rabus R."/>
            <person name="Seemuller E."/>
            <person name="Mitrovic J."/>
            <person name="Muller I."/>
            <person name="Buttner C."/>
            <person name="Reinhardt R."/>
        </authorList>
    </citation>
    <scope>NUCLEOTIDE SEQUENCE [LARGE SCALE GENOMIC DNA]</scope>
    <source>
        <strain evidence="6">0502</strain>
    </source>
</reference>
<evidence type="ECO:0000256" key="3">
    <source>
        <dbReference type="PIRSR" id="PIRSR640198-2"/>
    </source>
</evidence>
<evidence type="ECO:0000256" key="2">
    <source>
        <dbReference type="PIRSR" id="PIRSR640198-1"/>
    </source>
</evidence>
<name>U4KMW9_9MOLU</name>
<feature type="binding site" evidence="3">
    <location>
        <position position="234"/>
    </location>
    <ligand>
        <name>ATP</name>
        <dbReference type="ChEBI" id="CHEBI:30616"/>
    </ligand>
</feature>
<dbReference type="InterPro" id="IPR036390">
    <property type="entry name" value="WH_DNA-bd_sf"/>
</dbReference>
<dbReference type="InterPro" id="IPR040198">
    <property type="entry name" value="Fido_containing"/>
</dbReference>
<keyword evidence="1" id="KW-0067">ATP-binding</keyword>
<dbReference type="AlphaFoldDB" id="U4KMW9"/>
<feature type="binding site" evidence="3">
    <location>
        <begin position="188"/>
        <end position="195"/>
    </location>
    <ligand>
        <name>ATP</name>
        <dbReference type="ChEBI" id="CHEBI:30616"/>
    </ligand>
</feature>
<dbReference type="InterPro" id="IPR025758">
    <property type="entry name" value="Fic/DOC_N"/>
</dbReference>
<dbReference type="PROSITE" id="PS51459">
    <property type="entry name" value="FIDO"/>
    <property type="match status" value="1"/>
</dbReference>
<dbReference type="GO" id="GO:0005524">
    <property type="term" value="F:ATP binding"/>
    <property type="evidence" value="ECO:0007669"/>
    <property type="project" value="UniProtKB-KW"/>
</dbReference>
<dbReference type="KEGG" id="abra:BN85304950"/>
<dbReference type="SUPFAM" id="SSF140931">
    <property type="entry name" value="Fic-like"/>
    <property type="match status" value="1"/>
</dbReference>
<dbReference type="Gene3D" id="1.10.3290.10">
    <property type="entry name" value="Fido-like domain"/>
    <property type="match status" value="1"/>
</dbReference>
<feature type="domain" description="Fido" evidence="4">
    <location>
        <begin position="104"/>
        <end position="249"/>
    </location>
</feature>
<dbReference type="Pfam" id="PF13784">
    <property type="entry name" value="Fic_N"/>
    <property type="match status" value="1"/>
</dbReference>
<dbReference type="Gene3D" id="1.10.10.10">
    <property type="entry name" value="Winged helix-like DNA-binding domain superfamily/Winged helix DNA-binding domain"/>
    <property type="match status" value="1"/>
</dbReference>
<dbReference type="InterPro" id="IPR003812">
    <property type="entry name" value="Fido"/>
</dbReference>
<dbReference type="RefSeq" id="WP_030004371.1">
    <property type="nucleotide sequence ID" value="NC_022549.1"/>
</dbReference>
<gene>
    <name evidence="5" type="ORF">BN85304950</name>
</gene>
<dbReference type="EMBL" id="FO681348">
    <property type="protein sequence ID" value="CCV65516.1"/>
    <property type="molecule type" value="Genomic_DNA"/>
</dbReference>
<dbReference type="Pfam" id="PF02661">
    <property type="entry name" value="Fic"/>
    <property type="match status" value="1"/>
</dbReference>